<keyword evidence="5 8" id="KW-1133">Transmembrane helix</keyword>
<dbReference type="GO" id="GO:0005886">
    <property type="term" value="C:plasma membrane"/>
    <property type="evidence" value="ECO:0007669"/>
    <property type="project" value="UniProtKB-SubCell"/>
</dbReference>
<keyword evidence="7 8" id="KW-0924">Ammonia transport</keyword>
<dbReference type="GO" id="GO:0008519">
    <property type="term" value="F:ammonium channel activity"/>
    <property type="evidence" value="ECO:0007669"/>
    <property type="project" value="InterPro"/>
</dbReference>
<feature type="transmembrane region" description="Helical" evidence="8">
    <location>
        <begin position="205"/>
        <end position="225"/>
    </location>
</feature>
<dbReference type="Proteomes" id="UP001302486">
    <property type="component" value="Chromosome"/>
</dbReference>
<gene>
    <name evidence="10" type="primary">amt</name>
    <name evidence="10" type="ORF">RNZ46_08180</name>
</gene>
<feature type="transmembrane region" description="Helical" evidence="8">
    <location>
        <begin position="42"/>
        <end position="63"/>
    </location>
</feature>
<evidence type="ECO:0000256" key="1">
    <source>
        <dbReference type="ARBA" id="ARBA00004141"/>
    </source>
</evidence>
<protein>
    <recommendedName>
        <fullName evidence="8">Ammonium transporter</fullName>
    </recommendedName>
</protein>
<evidence type="ECO:0000256" key="6">
    <source>
        <dbReference type="ARBA" id="ARBA00023136"/>
    </source>
</evidence>
<name>A0AA97HST9_9FLAO</name>
<evidence type="ECO:0000256" key="7">
    <source>
        <dbReference type="ARBA" id="ARBA00023177"/>
    </source>
</evidence>
<feature type="transmembrane region" description="Helical" evidence="8">
    <location>
        <begin position="6"/>
        <end position="30"/>
    </location>
</feature>
<feature type="transmembrane region" description="Helical" evidence="8">
    <location>
        <begin position="325"/>
        <end position="347"/>
    </location>
</feature>
<dbReference type="InterPro" id="IPR001905">
    <property type="entry name" value="Ammonium_transpt"/>
</dbReference>
<evidence type="ECO:0000256" key="4">
    <source>
        <dbReference type="ARBA" id="ARBA00022692"/>
    </source>
</evidence>
<dbReference type="KEGG" id="hws:RNZ46_08180"/>
<evidence type="ECO:0000259" key="9">
    <source>
        <dbReference type="Pfam" id="PF00909"/>
    </source>
</evidence>
<feature type="transmembrane region" description="Helical" evidence="8">
    <location>
        <begin position="269"/>
        <end position="287"/>
    </location>
</feature>
<feature type="domain" description="Ammonium transporter AmtB-like" evidence="9">
    <location>
        <begin position="9"/>
        <end position="426"/>
    </location>
</feature>
<dbReference type="RefSeq" id="WP_316984894.1">
    <property type="nucleotide sequence ID" value="NZ_CP136521.1"/>
</dbReference>
<dbReference type="PANTHER" id="PTHR11730">
    <property type="entry name" value="AMMONIUM TRANSPORTER"/>
    <property type="match status" value="1"/>
</dbReference>
<feature type="transmembrane region" description="Helical" evidence="8">
    <location>
        <begin position="293"/>
        <end position="313"/>
    </location>
</feature>
<feature type="transmembrane region" description="Helical" evidence="8">
    <location>
        <begin position="172"/>
        <end position="193"/>
    </location>
</feature>
<dbReference type="AlphaFoldDB" id="A0AA97HST9"/>
<dbReference type="NCBIfam" id="TIGR00836">
    <property type="entry name" value="amt"/>
    <property type="match status" value="1"/>
</dbReference>
<dbReference type="Pfam" id="PF00909">
    <property type="entry name" value="Ammonium_transp"/>
    <property type="match status" value="1"/>
</dbReference>
<evidence type="ECO:0000313" key="11">
    <source>
        <dbReference type="Proteomes" id="UP001302486"/>
    </source>
</evidence>
<proteinExistence type="inferred from homology"/>
<feature type="transmembrane region" description="Helical" evidence="8">
    <location>
        <begin position="107"/>
        <end position="126"/>
    </location>
</feature>
<reference evidence="11" key="1">
    <citation type="submission" date="2024-06" db="EMBL/GenBank/DDBJ databases">
        <title>Hwangdonia haimaensis gen. nov., sp. nov., a member of the family Flavobacteriaceae isolated from the haima cold seep.</title>
        <authorList>
            <person name="Li J."/>
        </authorList>
    </citation>
    <scope>NUCLEOTIDE SEQUENCE [LARGE SCALE GENOMIC DNA]</scope>
    <source>
        <strain evidence="11">SCSIO 19198</strain>
    </source>
</reference>
<dbReference type="PANTHER" id="PTHR11730:SF62">
    <property type="entry name" value="AMMONIUM TRANSPORTER SLL1017-RELATED"/>
    <property type="match status" value="1"/>
</dbReference>
<evidence type="ECO:0000256" key="8">
    <source>
        <dbReference type="RuleBase" id="RU362002"/>
    </source>
</evidence>
<keyword evidence="3 8" id="KW-0813">Transport</keyword>
<keyword evidence="4 8" id="KW-0812">Transmembrane</keyword>
<dbReference type="Gene3D" id="1.10.3430.10">
    <property type="entry name" value="Ammonium transporter AmtB like domains"/>
    <property type="match status" value="1"/>
</dbReference>
<evidence type="ECO:0000256" key="5">
    <source>
        <dbReference type="ARBA" id="ARBA00022989"/>
    </source>
</evidence>
<sequence length="434" mass="45793">MELLTTNNVWMMICTALVFFMHMGFALLEIGLTRQKNTLNILFKNIFIITVGLLLYALVGFNLTYPGFESGDWGIFGFAGFGLDSPLTSAGTLDLAYNEGYTYWTDFLFQGMFAATAATIVSGAVAERMKIGAFMIYAVIYVGFVYPIAGSWKWGGGFLDQLGFYDFAGSTLVHSVGGWGALVAVCLLGARIGKFKNGKIQAIPGHNIPLATAGVLILWLGWFGFNGGSVLSADPGLTSLVLVTTCLAAASGGVVAAITSTIVYKNLDLTMFLNGILGGLVGITAGADVMSPTAAIIIGAVSGALIVFAVGCIDRLKLDDPVGAIAVHLVCGIWGTLAVGIFGFSAVTNDAGDFLNAKGDVVATISEAANSLSFLPQLYGVLAYAAICTISTFLIVFVLKKTIGIRVSELEELEGLDSHEHGMDAYPDFRLNEH</sequence>
<feature type="transmembrane region" description="Helical" evidence="8">
    <location>
        <begin position="378"/>
        <end position="399"/>
    </location>
</feature>
<accession>A0AA97HST9</accession>
<evidence type="ECO:0000256" key="3">
    <source>
        <dbReference type="ARBA" id="ARBA00022448"/>
    </source>
</evidence>
<dbReference type="GO" id="GO:0097272">
    <property type="term" value="P:ammonium homeostasis"/>
    <property type="evidence" value="ECO:0007669"/>
    <property type="project" value="TreeGrafter"/>
</dbReference>
<feature type="transmembrane region" description="Helical" evidence="8">
    <location>
        <begin position="133"/>
        <end position="152"/>
    </location>
</feature>
<dbReference type="InterPro" id="IPR024041">
    <property type="entry name" value="NH4_transpt_AmtB-like_dom"/>
</dbReference>
<comment type="similarity">
    <text evidence="2 8">Belongs to the ammonia transporter channel (TC 1.A.11.2) family.</text>
</comment>
<dbReference type="EMBL" id="CP136521">
    <property type="protein sequence ID" value="WOD45238.1"/>
    <property type="molecule type" value="Genomic_DNA"/>
</dbReference>
<evidence type="ECO:0000313" key="10">
    <source>
        <dbReference type="EMBL" id="WOD45238.1"/>
    </source>
</evidence>
<keyword evidence="11" id="KW-1185">Reference proteome</keyword>
<feature type="transmembrane region" description="Helical" evidence="8">
    <location>
        <begin position="237"/>
        <end position="257"/>
    </location>
</feature>
<keyword evidence="6 8" id="KW-0472">Membrane</keyword>
<comment type="subcellular location">
    <subcellularLocation>
        <location evidence="8">Cell membrane</location>
        <topology evidence="8">Multi-pass membrane protein</topology>
    </subcellularLocation>
    <subcellularLocation>
        <location evidence="1">Membrane</location>
        <topology evidence="1">Multi-pass membrane protein</topology>
    </subcellularLocation>
</comment>
<dbReference type="SUPFAM" id="SSF111352">
    <property type="entry name" value="Ammonium transporter"/>
    <property type="match status" value="1"/>
</dbReference>
<evidence type="ECO:0000256" key="2">
    <source>
        <dbReference type="ARBA" id="ARBA00005887"/>
    </source>
</evidence>
<organism evidence="10 11">
    <name type="scientific">Hwangdonia lutea</name>
    <dbReference type="NCBI Taxonomy" id="3075823"/>
    <lineage>
        <taxon>Bacteria</taxon>
        <taxon>Pseudomonadati</taxon>
        <taxon>Bacteroidota</taxon>
        <taxon>Flavobacteriia</taxon>
        <taxon>Flavobacteriales</taxon>
        <taxon>Flavobacteriaceae</taxon>
        <taxon>Hwangdonia</taxon>
    </lineage>
</organism>
<dbReference type="InterPro" id="IPR029020">
    <property type="entry name" value="Ammonium/urea_transptr"/>
</dbReference>